<dbReference type="NCBIfam" id="TIGR01973">
    <property type="entry name" value="NuoG"/>
    <property type="match status" value="1"/>
</dbReference>
<dbReference type="Gene3D" id="3.10.20.740">
    <property type="match status" value="1"/>
</dbReference>
<dbReference type="Pfam" id="PF22117">
    <property type="entry name" value="Fer4_Nqo3"/>
    <property type="match status" value="1"/>
</dbReference>
<dbReference type="Pfam" id="PF10588">
    <property type="entry name" value="NADH-G_4Fe-4S_3"/>
    <property type="match status" value="1"/>
</dbReference>
<evidence type="ECO:0000259" key="14">
    <source>
        <dbReference type="PROSITE" id="PS51669"/>
    </source>
</evidence>
<evidence type="ECO:0000313" key="16">
    <source>
        <dbReference type="EMBL" id="MBC9227356.1"/>
    </source>
</evidence>
<dbReference type="InterPro" id="IPR000283">
    <property type="entry name" value="NADH_UbQ_OxRdtase_75kDa_su_CS"/>
</dbReference>
<dbReference type="GO" id="GO:0051537">
    <property type="term" value="F:2 iron, 2 sulfur cluster binding"/>
    <property type="evidence" value="ECO:0007669"/>
    <property type="project" value="UniProtKB-UniRule"/>
</dbReference>
<dbReference type="PANTHER" id="PTHR43105:SF12">
    <property type="entry name" value="NADH-QUINONE OXIDOREDUCTASE SUBUNIT G"/>
    <property type="match status" value="1"/>
</dbReference>
<feature type="domain" description="4Fe-4S Mo/W bis-MGD-type" evidence="14">
    <location>
        <begin position="239"/>
        <end position="295"/>
    </location>
</feature>
<dbReference type="InterPro" id="IPR010228">
    <property type="entry name" value="NADH_UbQ_OxRdtase_Gsu"/>
</dbReference>
<dbReference type="PROSITE" id="PS51839">
    <property type="entry name" value="4FE4S_HC3"/>
    <property type="match status" value="1"/>
</dbReference>
<reference evidence="16" key="1">
    <citation type="submission" date="2020-09" db="EMBL/GenBank/DDBJ databases">
        <title>Novel species in genus Aeromicrobium.</title>
        <authorList>
            <person name="Zhang G."/>
        </authorList>
    </citation>
    <scope>NUCLEOTIDE SEQUENCE</scope>
    <source>
        <strain evidence="16">Zg-636</strain>
    </source>
</reference>
<dbReference type="GO" id="GO:0016020">
    <property type="term" value="C:membrane"/>
    <property type="evidence" value="ECO:0007669"/>
    <property type="project" value="InterPro"/>
</dbReference>
<dbReference type="Pfam" id="PF22151">
    <property type="entry name" value="Fer4_NDSU1"/>
    <property type="match status" value="1"/>
</dbReference>
<comment type="cofactor">
    <cofactor evidence="12">
        <name>[2Fe-2S] cluster</name>
        <dbReference type="ChEBI" id="CHEBI:190135"/>
    </cofactor>
    <text evidence="12">Binds 1 [2Fe-2S] cluster per subunit.</text>
</comment>
<dbReference type="InterPro" id="IPR054351">
    <property type="entry name" value="NADH_UbQ_OxRdtase_ferredoxin"/>
</dbReference>
<keyword evidence="10 12" id="KW-0520">NAD</keyword>
<dbReference type="Pfam" id="PF13510">
    <property type="entry name" value="Fer2_4"/>
    <property type="match status" value="1"/>
</dbReference>
<dbReference type="PANTHER" id="PTHR43105">
    <property type="entry name" value="RESPIRATORY NITRATE REDUCTASE"/>
    <property type="match status" value="1"/>
</dbReference>
<dbReference type="PROSITE" id="PS00642">
    <property type="entry name" value="COMPLEX1_75K_2"/>
    <property type="match status" value="1"/>
</dbReference>
<evidence type="ECO:0000256" key="3">
    <source>
        <dbReference type="ARBA" id="ARBA00022485"/>
    </source>
</evidence>
<dbReference type="SUPFAM" id="SSF54862">
    <property type="entry name" value="4Fe-4S ferredoxins"/>
    <property type="match status" value="1"/>
</dbReference>
<dbReference type="InterPro" id="IPR001041">
    <property type="entry name" value="2Fe-2S_ferredoxin-type"/>
</dbReference>
<dbReference type="GO" id="GO:0051539">
    <property type="term" value="F:4 iron, 4 sulfur cluster binding"/>
    <property type="evidence" value="ECO:0007669"/>
    <property type="project" value="UniProtKB-KW"/>
</dbReference>
<dbReference type="GO" id="GO:0046872">
    <property type="term" value="F:metal ion binding"/>
    <property type="evidence" value="ECO:0007669"/>
    <property type="project" value="UniProtKB-UniRule"/>
</dbReference>
<dbReference type="Gene3D" id="3.40.50.740">
    <property type="match status" value="2"/>
</dbReference>
<evidence type="ECO:0000259" key="13">
    <source>
        <dbReference type="PROSITE" id="PS51085"/>
    </source>
</evidence>
<comment type="similarity">
    <text evidence="2 12">Belongs to the complex I 75 kDa subunit family.</text>
</comment>
<gene>
    <name evidence="16" type="ORF">IBG24_13630</name>
</gene>
<dbReference type="GO" id="GO:0048038">
    <property type="term" value="F:quinone binding"/>
    <property type="evidence" value="ECO:0007669"/>
    <property type="project" value="UniProtKB-UniRule"/>
</dbReference>
<dbReference type="SUPFAM" id="SSF54292">
    <property type="entry name" value="2Fe-2S ferredoxin-like"/>
    <property type="match status" value="1"/>
</dbReference>
<dbReference type="InterPro" id="IPR050123">
    <property type="entry name" value="Prok_molybdopt-oxidoreductase"/>
</dbReference>
<evidence type="ECO:0000256" key="9">
    <source>
        <dbReference type="ARBA" id="ARBA00023014"/>
    </source>
</evidence>
<comment type="catalytic activity">
    <reaction evidence="11 12">
        <text>a quinone + NADH + 5 H(+)(in) = a quinol + NAD(+) + 4 H(+)(out)</text>
        <dbReference type="Rhea" id="RHEA:57888"/>
        <dbReference type="ChEBI" id="CHEBI:15378"/>
        <dbReference type="ChEBI" id="CHEBI:24646"/>
        <dbReference type="ChEBI" id="CHEBI:57540"/>
        <dbReference type="ChEBI" id="CHEBI:57945"/>
        <dbReference type="ChEBI" id="CHEBI:132124"/>
    </reaction>
</comment>
<dbReference type="PROSITE" id="PS00643">
    <property type="entry name" value="COMPLEX1_75K_3"/>
    <property type="match status" value="1"/>
</dbReference>
<evidence type="ECO:0000256" key="11">
    <source>
        <dbReference type="ARBA" id="ARBA00047712"/>
    </source>
</evidence>
<dbReference type="PROSITE" id="PS00641">
    <property type="entry name" value="COMPLEX1_75K_1"/>
    <property type="match status" value="1"/>
</dbReference>
<dbReference type="RefSeq" id="WP_187769895.1">
    <property type="nucleotide sequence ID" value="NZ_JACTVM010000004.1"/>
</dbReference>
<evidence type="ECO:0000256" key="8">
    <source>
        <dbReference type="ARBA" id="ARBA00023004"/>
    </source>
</evidence>
<evidence type="ECO:0000256" key="2">
    <source>
        <dbReference type="ARBA" id="ARBA00005404"/>
    </source>
</evidence>
<evidence type="ECO:0000256" key="10">
    <source>
        <dbReference type="ARBA" id="ARBA00023027"/>
    </source>
</evidence>
<dbReference type="EC" id="7.1.1.-" evidence="12"/>
<dbReference type="Proteomes" id="UP000620591">
    <property type="component" value="Unassembled WGS sequence"/>
</dbReference>
<feature type="domain" description="4Fe-4S His(Cys)3-ligated-type" evidence="15">
    <location>
        <begin position="101"/>
        <end position="140"/>
    </location>
</feature>
<dbReference type="EMBL" id="JACTVM010000004">
    <property type="protein sequence ID" value="MBC9227356.1"/>
    <property type="molecule type" value="Genomic_DNA"/>
</dbReference>
<evidence type="ECO:0000256" key="6">
    <source>
        <dbReference type="ARBA" id="ARBA00022723"/>
    </source>
</evidence>
<comment type="cofactor">
    <cofactor evidence="1 12">
        <name>[4Fe-4S] cluster</name>
        <dbReference type="ChEBI" id="CHEBI:49883"/>
    </cofactor>
</comment>
<name>A0A8I0EVU7_9ACTN</name>
<keyword evidence="8 12" id="KW-0408">Iron</keyword>
<protein>
    <recommendedName>
        <fullName evidence="12">NADH-quinone oxidoreductase</fullName>
        <ecNumber evidence="12">7.1.1.-</ecNumber>
    </recommendedName>
</protein>
<dbReference type="InterPro" id="IPR036010">
    <property type="entry name" value="2Fe-2S_ferredoxin-like_sf"/>
</dbReference>
<keyword evidence="4 12" id="KW-0001">2Fe-2S</keyword>
<dbReference type="GO" id="GO:0008137">
    <property type="term" value="F:NADH dehydrogenase (ubiquinone) activity"/>
    <property type="evidence" value="ECO:0007669"/>
    <property type="project" value="UniProtKB-UniRule"/>
</dbReference>
<keyword evidence="16" id="KW-0560">Oxidoreductase</keyword>
<comment type="function">
    <text evidence="12">NDH-1 shuttles electrons from NADH, via FMN and iron-sulfur (Fe-S) centers, to quinones in the respiratory chain. Couples the redox reaction to proton translocation (for every two electrons transferred, four hydrogen ions are translocated across the cytoplasmic membrane), and thus conserves the redox energy in a proton gradient.</text>
</comment>
<dbReference type="InterPro" id="IPR019574">
    <property type="entry name" value="NADH_UbQ_OxRdtase_Gsu_4Fe4S-bd"/>
</dbReference>
<dbReference type="PROSITE" id="PS51669">
    <property type="entry name" value="4FE4S_MOW_BIS_MGD"/>
    <property type="match status" value="1"/>
</dbReference>
<comment type="caution">
    <text evidence="16">The sequence shown here is derived from an EMBL/GenBank/DDBJ whole genome shotgun (WGS) entry which is preliminary data.</text>
</comment>
<keyword evidence="5 12" id="KW-0874">Quinone</keyword>
<dbReference type="SUPFAM" id="SSF53706">
    <property type="entry name" value="Formate dehydrogenase/DMSO reductase, domains 1-3"/>
    <property type="match status" value="1"/>
</dbReference>
<evidence type="ECO:0000256" key="1">
    <source>
        <dbReference type="ARBA" id="ARBA00001966"/>
    </source>
</evidence>
<keyword evidence="7 12" id="KW-1278">Translocase</keyword>
<evidence type="ECO:0000256" key="7">
    <source>
        <dbReference type="ARBA" id="ARBA00022967"/>
    </source>
</evidence>
<proteinExistence type="inferred from homology"/>
<keyword evidence="9 12" id="KW-0411">Iron-sulfur</keyword>
<dbReference type="Gene3D" id="3.40.228.10">
    <property type="entry name" value="Dimethylsulfoxide Reductase, domain 2"/>
    <property type="match status" value="1"/>
</dbReference>
<dbReference type="Pfam" id="PF00384">
    <property type="entry name" value="Molybdopterin"/>
    <property type="match status" value="1"/>
</dbReference>
<dbReference type="GO" id="GO:0003954">
    <property type="term" value="F:NADH dehydrogenase activity"/>
    <property type="evidence" value="ECO:0007669"/>
    <property type="project" value="TreeGrafter"/>
</dbReference>
<evidence type="ECO:0000313" key="17">
    <source>
        <dbReference type="Proteomes" id="UP000620591"/>
    </source>
</evidence>
<accession>A0A8I0EVU7</accession>
<dbReference type="PROSITE" id="PS51085">
    <property type="entry name" value="2FE2S_FER_2"/>
    <property type="match status" value="1"/>
</dbReference>
<dbReference type="InterPro" id="IPR006963">
    <property type="entry name" value="Mopterin_OxRdtase_4Fe-4S_dom"/>
</dbReference>
<dbReference type="SMART" id="SM00929">
    <property type="entry name" value="NADH-G_4Fe-4S_3"/>
    <property type="match status" value="1"/>
</dbReference>
<dbReference type="InterPro" id="IPR006656">
    <property type="entry name" value="Mopterin_OxRdtase"/>
</dbReference>
<dbReference type="CDD" id="cd00207">
    <property type="entry name" value="fer2"/>
    <property type="match status" value="1"/>
</dbReference>
<keyword evidence="3 12" id="KW-0004">4Fe-4S</keyword>
<evidence type="ECO:0000259" key="15">
    <source>
        <dbReference type="PROSITE" id="PS51839"/>
    </source>
</evidence>
<sequence length="796" mass="83651">MTLTESNGADTTPVELITLTIDDVEVSVPKGTLVIRAAELIGTEIPRFCDHPLLAPVGACRQCLVEIPDAGNGRGMPKPQASCTIEAAPGMVVRTQVTSPVAEKAQEGILEFLLANHPLDCPVCDKGGECPLQNQALSHGAAESRFIETKRLFPKPLALSSQVLLDRERCVLCQRCTRFQSEIAGDPFIALLERGAQQQIGIAPDVPFGSYFSGNTIQICPVGALTSADYRFRSRPFDLISVPSVSEHDACGSAIRVDHRRGKVMRRLAGDDPEVNEEWITDKDRFAFTWSRQADRLTTPLVRNPQTGELEPTSWPGALAVAARGLAAAAGKAVLTGGRLTVEDAYAYAKFARVSLGTNNIDFRARATSKEEAEFLAAKVAGTPVGVSFADLERADTVVLVGLEPEDEAGTLFLRLRKASRKGVKVIAIASHTTRGLTKMNGTLVPAVPGGEAAALAALDLPAGSVILAGERLATVPGALSAVAARATETGARWAWVPRRAGDRSALDAGCLPNLLPGGRPVASAEARADVAADWGVPSLPTEPGLDTEAIIAAAASGELGALVVAGVDVDDLPDPALARDALRSVDFLVSLEVRESAVTALADVVLPVAPPVEKAGTFINWEGRLRHFDQVLFESRALPDVRVLAGIAEELGRPIGLRTPQDAAAEWHELGPWDGKRAPFRGRKPGAPKLVSKTLVLDTWKLMIDDGRLQDGAETYRLTARVPVLRANAATLAVHGVEPGTTATLTGPSGSAHLIAEVADLPDGVVWAPTNSGVHLGAALGVGHGGRVSLAGGAA</sequence>
<dbReference type="NCBIfam" id="NF005895">
    <property type="entry name" value="PRK07860.1"/>
    <property type="match status" value="1"/>
</dbReference>
<dbReference type="Gene3D" id="3.30.70.20">
    <property type="match status" value="1"/>
</dbReference>
<dbReference type="FunFam" id="3.10.20.740:FF:000001">
    <property type="entry name" value="NADH-quinone oxidoreductase subunit G"/>
    <property type="match status" value="1"/>
</dbReference>
<dbReference type="FunFam" id="3.30.70.20:FF:000016">
    <property type="entry name" value="NADH-quinone oxidoreductase"/>
    <property type="match status" value="1"/>
</dbReference>
<organism evidence="16 17">
    <name type="scientific">Aeromicrobium senzhongii</name>
    <dbReference type="NCBI Taxonomy" id="2663859"/>
    <lineage>
        <taxon>Bacteria</taxon>
        <taxon>Bacillati</taxon>
        <taxon>Actinomycetota</taxon>
        <taxon>Actinomycetes</taxon>
        <taxon>Propionibacteriales</taxon>
        <taxon>Nocardioidaceae</taxon>
        <taxon>Aeromicrobium</taxon>
    </lineage>
</organism>
<dbReference type="GO" id="GO:0042773">
    <property type="term" value="P:ATP synthesis coupled electron transport"/>
    <property type="evidence" value="ECO:0007669"/>
    <property type="project" value="InterPro"/>
</dbReference>
<dbReference type="AlphaFoldDB" id="A0A8I0EVU7"/>
<evidence type="ECO:0000256" key="5">
    <source>
        <dbReference type="ARBA" id="ARBA00022719"/>
    </source>
</evidence>
<feature type="domain" description="2Fe-2S ferredoxin-type" evidence="13">
    <location>
        <begin position="15"/>
        <end position="99"/>
    </location>
</feature>
<keyword evidence="6 12" id="KW-0479">Metal-binding</keyword>
<evidence type="ECO:0000256" key="12">
    <source>
        <dbReference type="RuleBase" id="RU003525"/>
    </source>
</evidence>
<evidence type="ECO:0000256" key="4">
    <source>
        <dbReference type="ARBA" id="ARBA00022714"/>
    </source>
</evidence>